<reference evidence="7 8" key="1">
    <citation type="submission" date="2022-10" db="EMBL/GenBank/DDBJ databases">
        <title>Description of Fervidibacillus gen. nov. in the family Fervidibacillaceae fam. nov. with two species, Fervidibacillus albus sp. nov., and Fervidibacillus halotolerans sp. nov., isolated from tidal flat sediments.</title>
        <authorList>
            <person name="Kwon K.K."/>
            <person name="Yang S.-H."/>
        </authorList>
    </citation>
    <scope>NUCLEOTIDE SEQUENCE [LARGE SCALE GENOMIC DNA]</scope>
    <source>
        <strain evidence="7 8">DSM 23332</strain>
    </source>
</reference>
<evidence type="ECO:0000313" key="8">
    <source>
        <dbReference type="Proteomes" id="UP001208656"/>
    </source>
</evidence>
<dbReference type="InterPro" id="IPR016047">
    <property type="entry name" value="M23ase_b-sheet_dom"/>
</dbReference>
<feature type="region of interest" description="Disordered" evidence="3">
    <location>
        <begin position="257"/>
        <end position="322"/>
    </location>
</feature>
<organism evidence="7 8">
    <name type="scientific">Pallidibacillus thermolactis</name>
    <dbReference type="NCBI Taxonomy" id="251051"/>
    <lineage>
        <taxon>Bacteria</taxon>
        <taxon>Bacillati</taxon>
        <taxon>Bacillota</taxon>
        <taxon>Bacilli</taxon>
        <taxon>Bacillales</taxon>
        <taxon>Bacillaceae</taxon>
        <taxon>Pallidibacillus</taxon>
    </lineage>
</organism>
<feature type="coiled-coil region" evidence="2">
    <location>
        <begin position="22"/>
        <end position="119"/>
    </location>
</feature>
<dbReference type="InterPro" id="IPR057309">
    <property type="entry name" value="PcsB_CC"/>
</dbReference>
<accession>A0ABT2WCQ6</accession>
<dbReference type="CDD" id="cd12797">
    <property type="entry name" value="M23_peptidase"/>
    <property type="match status" value="1"/>
</dbReference>
<keyword evidence="1 4" id="KW-0732">Signal</keyword>
<feature type="domain" description="Peptidoglycan hydrolase PcsB coiled-coil" evidence="6">
    <location>
        <begin position="106"/>
        <end position="179"/>
    </location>
</feature>
<keyword evidence="2" id="KW-0175">Coiled coil</keyword>
<sequence length="450" mass="50811">MKRKYFSLIGTFVLLLSTLLSSSVYAESISELEKQKQEAQQKKSQINNEKEQVKQKINKLENQQEALKAEIKQMDVEINETAQKIRETDQQIQEKNAEIVQLQNDIKETEERIAKRDELLKDRIRAIQHSGGNVSYLDVLLGSQSFTDLIGRVTAVSTIMDADKNIIEEHKADHRLLAENKKRVETERENVLQLKKQLEDAKAELEKKKDEKDKLYAQLEEEVHEHEELVMSLEEEQQLYASQEATLQKAIEEAKRKEEERRKAEEKRKAEEAKRKAEEARKAREAAKASQESSSTSNTSNTSKPTYKAPASNGNFVRPTSGPVTSEFGYRVHPIHGTKKLHAGIDIGGATGDAVYSVADGVVHRSYFSSSYGNVVYIIHYIDGKQYETVYAHLSSRAVSEGQVVSKGQYIGGKGTTGASTGVHLHFEMHEGLWNGSKSNAVDPRKYISF</sequence>
<dbReference type="RefSeq" id="WP_263060840.1">
    <property type="nucleotide sequence ID" value="NZ_JAOUSE010000003.1"/>
</dbReference>
<dbReference type="InterPro" id="IPR011055">
    <property type="entry name" value="Dup_hybrid_motif"/>
</dbReference>
<feature type="chain" id="PRO_5047136475" evidence="4">
    <location>
        <begin position="27"/>
        <end position="450"/>
    </location>
</feature>
<evidence type="ECO:0000256" key="3">
    <source>
        <dbReference type="SAM" id="MobiDB-lite"/>
    </source>
</evidence>
<dbReference type="Gene3D" id="2.70.70.10">
    <property type="entry name" value="Glucose Permease (Domain IIA)"/>
    <property type="match status" value="1"/>
</dbReference>
<feature type="signal peptide" evidence="4">
    <location>
        <begin position="1"/>
        <end position="26"/>
    </location>
</feature>
<dbReference type="PANTHER" id="PTHR21666:SF270">
    <property type="entry name" value="MUREIN HYDROLASE ACTIVATOR ENVC"/>
    <property type="match status" value="1"/>
</dbReference>
<keyword evidence="8" id="KW-1185">Reference proteome</keyword>
<dbReference type="EMBL" id="JAOUSE010000003">
    <property type="protein sequence ID" value="MCU9593246.1"/>
    <property type="molecule type" value="Genomic_DNA"/>
</dbReference>
<evidence type="ECO:0000256" key="2">
    <source>
        <dbReference type="SAM" id="Coils"/>
    </source>
</evidence>
<dbReference type="InterPro" id="IPR050570">
    <property type="entry name" value="Cell_wall_metabolism_enzyme"/>
</dbReference>
<feature type="compositionally biased region" description="Low complexity" evidence="3">
    <location>
        <begin position="293"/>
        <end position="303"/>
    </location>
</feature>
<name>A0ABT2WCQ6_9BACI</name>
<evidence type="ECO:0000256" key="1">
    <source>
        <dbReference type="ARBA" id="ARBA00022729"/>
    </source>
</evidence>
<comment type="caution">
    <text evidence="7">The sequence shown here is derived from an EMBL/GenBank/DDBJ whole genome shotgun (WGS) entry which is preliminary data.</text>
</comment>
<dbReference type="Proteomes" id="UP001208656">
    <property type="component" value="Unassembled WGS sequence"/>
</dbReference>
<dbReference type="SUPFAM" id="SSF51261">
    <property type="entry name" value="Duplicated hybrid motif"/>
    <property type="match status" value="1"/>
</dbReference>
<feature type="compositionally biased region" description="Basic and acidic residues" evidence="3">
    <location>
        <begin position="257"/>
        <end position="287"/>
    </location>
</feature>
<evidence type="ECO:0000256" key="4">
    <source>
        <dbReference type="SAM" id="SignalP"/>
    </source>
</evidence>
<dbReference type="Pfam" id="PF01551">
    <property type="entry name" value="Peptidase_M23"/>
    <property type="match status" value="1"/>
</dbReference>
<dbReference type="Pfam" id="PF24568">
    <property type="entry name" value="CC_PcsB"/>
    <property type="match status" value="1"/>
</dbReference>
<gene>
    <name evidence="7" type="ORF">OEV82_02100</name>
</gene>
<protein>
    <submittedName>
        <fullName evidence="7">Peptidoglycan DD-metalloendopeptidase family protein</fullName>
    </submittedName>
</protein>
<evidence type="ECO:0000259" key="6">
    <source>
        <dbReference type="Pfam" id="PF24568"/>
    </source>
</evidence>
<evidence type="ECO:0000259" key="5">
    <source>
        <dbReference type="Pfam" id="PF01551"/>
    </source>
</evidence>
<dbReference type="PANTHER" id="PTHR21666">
    <property type="entry name" value="PEPTIDASE-RELATED"/>
    <property type="match status" value="1"/>
</dbReference>
<dbReference type="Gene3D" id="6.10.250.3150">
    <property type="match status" value="1"/>
</dbReference>
<feature type="domain" description="M23ase beta-sheet core" evidence="5">
    <location>
        <begin position="341"/>
        <end position="442"/>
    </location>
</feature>
<proteinExistence type="predicted"/>
<evidence type="ECO:0000313" key="7">
    <source>
        <dbReference type="EMBL" id="MCU9593246.1"/>
    </source>
</evidence>